<dbReference type="InterPro" id="IPR053142">
    <property type="entry name" value="PchR_regulatory_protein"/>
</dbReference>
<proteinExistence type="predicted"/>
<dbReference type="GO" id="GO:0016020">
    <property type="term" value="C:membrane"/>
    <property type="evidence" value="ECO:0007669"/>
    <property type="project" value="InterPro"/>
</dbReference>
<dbReference type="SUPFAM" id="SSF55785">
    <property type="entry name" value="PYP-like sensor domain (PAS domain)"/>
    <property type="match status" value="1"/>
</dbReference>
<gene>
    <name evidence="6" type="ORF">SAMN02927921_01396</name>
</gene>
<evidence type="ECO:0000259" key="4">
    <source>
        <dbReference type="PROSITE" id="PS50112"/>
    </source>
</evidence>
<evidence type="ECO:0000259" key="3">
    <source>
        <dbReference type="PROSITE" id="PS01124"/>
    </source>
</evidence>
<dbReference type="Pfam" id="PF12833">
    <property type="entry name" value="HTH_18"/>
    <property type="match status" value="1"/>
</dbReference>
<dbReference type="SMART" id="SM00091">
    <property type="entry name" value="PAS"/>
    <property type="match status" value="1"/>
</dbReference>
<evidence type="ECO:0000313" key="6">
    <source>
        <dbReference type="EMBL" id="SFW37902.1"/>
    </source>
</evidence>
<dbReference type="GO" id="GO:0007165">
    <property type="term" value="P:signal transduction"/>
    <property type="evidence" value="ECO:0007669"/>
    <property type="project" value="InterPro"/>
</dbReference>
<dbReference type="PANTHER" id="PTHR47893">
    <property type="entry name" value="REGULATORY PROTEIN PCHR"/>
    <property type="match status" value="1"/>
</dbReference>
<dbReference type="Pfam" id="PF00989">
    <property type="entry name" value="PAS"/>
    <property type="match status" value="1"/>
</dbReference>
<dbReference type="SMART" id="SM00342">
    <property type="entry name" value="HTH_ARAC"/>
    <property type="match status" value="1"/>
</dbReference>
<reference evidence="6 7" key="1">
    <citation type="submission" date="2016-11" db="EMBL/GenBank/DDBJ databases">
        <authorList>
            <person name="Jaros S."/>
            <person name="Januszkiewicz K."/>
            <person name="Wedrychowicz H."/>
        </authorList>
    </citation>
    <scope>NUCLEOTIDE SEQUENCE [LARGE SCALE GENOMIC DNA]</scope>
    <source>
        <strain evidence="6 7">CGMCC 1.12145</strain>
    </source>
</reference>
<dbReference type="CDD" id="cd00130">
    <property type="entry name" value="PAS"/>
    <property type="match status" value="1"/>
</dbReference>
<evidence type="ECO:0000313" key="7">
    <source>
        <dbReference type="Proteomes" id="UP000182248"/>
    </source>
</evidence>
<dbReference type="InterPro" id="IPR013767">
    <property type="entry name" value="PAS_fold"/>
</dbReference>
<name>A0A1K1NU09_9FLAO</name>
<dbReference type="PANTHER" id="PTHR47893:SF1">
    <property type="entry name" value="REGULATORY PROTEIN PCHR"/>
    <property type="match status" value="1"/>
</dbReference>
<dbReference type="InterPro" id="IPR035965">
    <property type="entry name" value="PAS-like_dom_sf"/>
</dbReference>
<dbReference type="Proteomes" id="UP000182248">
    <property type="component" value="Unassembled WGS sequence"/>
</dbReference>
<dbReference type="GO" id="GO:0003700">
    <property type="term" value="F:DNA-binding transcription factor activity"/>
    <property type="evidence" value="ECO:0007669"/>
    <property type="project" value="InterPro"/>
</dbReference>
<dbReference type="PROSITE" id="PS01124">
    <property type="entry name" value="HTH_ARAC_FAMILY_2"/>
    <property type="match status" value="1"/>
</dbReference>
<dbReference type="Gene3D" id="3.30.450.20">
    <property type="entry name" value="PAS domain"/>
    <property type="match status" value="1"/>
</dbReference>
<dbReference type="SUPFAM" id="SSF46689">
    <property type="entry name" value="Homeodomain-like"/>
    <property type="match status" value="1"/>
</dbReference>
<dbReference type="RefSeq" id="WP_072316634.1">
    <property type="nucleotide sequence ID" value="NZ_FPJE01000006.1"/>
</dbReference>
<dbReference type="OrthoDB" id="1451418at2"/>
<dbReference type="InterPro" id="IPR003660">
    <property type="entry name" value="HAMP_dom"/>
</dbReference>
<keyword evidence="7" id="KW-1185">Reference proteome</keyword>
<evidence type="ECO:0000256" key="2">
    <source>
        <dbReference type="ARBA" id="ARBA00023163"/>
    </source>
</evidence>
<dbReference type="InterPro" id="IPR009057">
    <property type="entry name" value="Homeodomain-like_sf"/>
</dbReference>
<dbReference type="Gene3D" id="1.10.10.60">
    <property type="entry name" value="Homeodomain-like"/>
    <property type="match status" value="1"/>
</dbReference>
<feature type="domain" description="PAS" evidence="4">
    <location>
        <begin position="76"/>
        <end position="130"/>
    </location>
</feature>
<dbReference type="EMBL" id="FPJE01000006">
    <property type="protein sequence ID" value="SFW37902.1"/>
    <property type="molecule type" value="Genomic_DNA"/>
</dbReference>
<accession>A0A1K1NU09</accession>
<dbReference type="PROSITE" id="PS50112">
    <property type="entry name" value="PAS"/>
    <property type="match status" value="1"/>
</dbReference>
<dbReference type="Gene3D" id="6.10.340.10">
    <property type="match status" value="1"/>
</dbReference>
<feature type="domain" description="HTH araC/xylS-type" evidence="3">
    <location>
        <begin position="212"/>
        <end position="311"/>
    </location>
</feature>
<dbReference type="STRING" id="1150368.SAMN02927921_01396"/>
<evidence type="ECO:0000259" key="5">
    <source>
        <dbReference type="PROSITE" id="PS50885"/>
    </source>
</evidence>
<dbReference type="NCBIfam" id="TIGR00229">
    <property type="entry name" value="sensory_box"/>
    <property type="match status" value="1"/>
</dbReference>
<dbReference type="GO" id="GO:0043565">
    <property type="term" value="F:sequence-specific DNA binding"/>
    <property type="evidence" value="ECO:0007669"/>
    <property type="project" value="InterPro"/>
</dbReference>
<evidence type="ECO:0000256" key="1">
    <source>
        <dbReference type="ARBA" id="ARBA00023015"/>
    </source>
</evidence>
<keyword evidence="1" id="KW-0805">Transcription regulation</keyword>
<dbReference type="PROSITE" id="PS50885">
    <property type="entry name" value="HAMP"/>
    <property type="match status" value="1"/>
</dbReference>
<dbReference type="InterPro" id="IPR018060">
    <property type="entry name" value="HTH_AraC"/>
</dbReference>
<feature type="domain" description="HAMP" evidence="5">
    <location>
        <begin position="8"/>
        <end position="57"/>
    </location>
</feature>
<sequence>MHNEYNKKRIRSINRMLLEVASGNFSYRIERTERDDELEALIVLANMMTEELEESIRHQNYINLNESYKYIAQMTFVLDENFRVQSINPMASEMLLYPAEEILGQIITDFLVDQSREKWLELMKPIISGEQDNHTIELSFKAKEFFIVPAVCSVSILTDTNSRRAILVTAIETVLRSSERIRDLQNRVNNENGPNENNLRIQLTEADVAKIAQAKDYLTSNLREINLSLKDLARTLGTNEFKLKYGFKELYGTTIFRFVQDERLRKANLLVQHSELPFKAIAEMTGFKTAPHFSRVFKDKYGCSPSIFRKRSSNSTD</sequence>
<keyword evidence="2" id="KW-0804">Transcription</keyword>
<organism evidence="6 7">
    <name type="scientific">Sinomicrobium oceani</name>
    <dbReference type="NCBI Taxonomy" id="1150368"/>
    <lineage>
        <taxon>Bacteria</taxon>
        <taxon>Pseudomonadati</taxon>
        <taxon>Bacteroidota</taxon>
        <taxon>Flavobacteriia</taxon>
        <taxon>Flavobacteriales</taxon>
        <taxon>Flavobacteriaceae</taxon>
        <taxon>Sinomicrobium</taxon>
    </lineage>
</organism>
<dbReference type="SUPFAM" id="SSF158472">
    <property type="entry name" value="HAMP domain-like"/>
    <property type="match status" value="1"/>
</dbReference>
<dbReference type="InterPro" id="IPR000014">
    <property type="entry name" value="PAS"/>
</dbReference>
<dbReference type="AlphaFoldDB" id="A0A1K1NU09"/>
<protein>
    <submittedName>
        <fullName evidence="6">PAS domain S-box-containing protein</fullName>
    </submittedName>
</protein>
<dbReference type="CDD" id="cd06225">
    <property type="entry name" value="HAMP"/>
    <property type="match status" value="1"/>
</dbReference>